<reference evidence="8 9" key="1">
    <citation type="submission" date="2017-03" db="EMBL/GenBank/DDBJ databases">
        <title>Genomes of endolithic fungi from Antarctica.</title>
        <authorList>
            <person name="Coleine C."/>
            <person name="Masonjones S."/>
            <person name="Stajich J.E."/>
        </authorList>
    </citation>
    <scope>NUCLEOTIDE SEQUENCE [LARGE SCALE GENOMIC DNA]</scope>
    <source>
        <strain evidence="8 9">CCFEE 5184</strain>
    </source>
</reference>
<dbReference type="InterPro" id="IPR013154">
    <property type="entry name" value="ADH-like_N"/>
</dbReference>
<dbReference type="SMART" id="SM00829">
    <property type="entry name" value="PKS_ER"/>
    <property type="match status" value="1"/>
</dbReference>
<dbReference type="PANTHER" id="PTHR42940:SF8">
    <property type="entry name" value="VACUOLAR PROTEIN SORTING-ASSOCIATED PROTEIN 11"/>
    <property type="match status" value="1"/>
</dbReference>
<dbReference type="InterPro" id="IPR011032">
    <property type="entry name" value="GroES-like_sf"/>
</dbReference>
<dbReference type="EMBL" id="NAJQ01000434">
    <property type="protein sequence ID" value="TKA69758.1"/>
    <property type="molecule type" value="Genomic_DNA"/>
</dbReference>
<dbReference type="Gene3D" id="3.90.180.10">
    <property type="entry name" value="Medium-chain alcohol dehydrogenases, catalytic domain"/>
    <property type="match status" value="1"/>
</dbReference>
<sequence length="377" mass="39977">MAPPDLPTKMKAIQVTTYKQPYEIRDVDLPSDLQSTDLLVKVAVASNCHTDSMVQQGVFGSPLPQTASHEGAGTVVAVGGAEAEKRGFKVGDRVMIGLGVYLREEPLHPCGTCRDCTGPETQTQYCPNITGHLGVTTHGCFADYVKADSRSTTPLPNAVSFLSAAPLACAGRTVWRSILQAGLQKGQWLCFVGSGGGLGHLGVQFAKALGLKVIGIDARDEGIALTKEYGADVVVDARQGKEEAVKAVQEVTKGEGADATVCISDAPTAAGLACAVTRMHGTMVQIAQPDEVVIPFPELIFRDIRIKGSLICSEEESREMLKCIAEHGVTAKTVPFKGLDKIGELVELVHGGKIQGKAVIVVDEKQIEEEKKLGAKF</sequence>
<keyword evidence="4" id="KW-0862">Zinc</keyword>
<comment type="similarity">
    <text evidence="2">Belongs to the zinc-containing alcohol dehydrogenase family.</text>
</comment>
<gene>
    <name evidence="8" type="ORF">B0A55_08303</name>
</gene>
<organism evidence="8 9">
    <name type="scientific">Friedmanniomyces simplex</name>
    <dbReference type="NCBI Taxonomy" id="329884"/>
    <lineage>
        <taxon>Eukaryota</taxon>
        <taxon>Fungi</taxon>
        <taxon>Dikarya</taxon>
        <taxon>Ascomycota</taxon>
        <taxon>Pezizomycotina</taxon>
        <taxon>Dothideomycetes</taxon>
        <taxon>Dothideomycetidae</taxon>
        <taxon>Mycosphaerellales</taxon>
        <taxon>Teratosphaeriaceae</taxon>
        <taxon>Friedmanniomyces</taxon>
    </lineage>
</organism>
<evidence type="ECO:0000313" key="9">
    <source>
        <dbReference type="Proteomes" id="UP000309340"/>
    </source>
</evidence>
<dbReference type="PANTHER" id="PTHR42940">
    <property type="entry name" value="ALCOHOL DEHYDROGENASE 1-RELATED"/>
    <property type="match status" value="1"/>
</dbReference>
<dbReference type="Proteomes" id="UP000309340">
    <property type="component" value="Unassembled WGS sequence"/>
</dbReference>
<accession>A0A4U0X3R3</accession>
<keyword evidence="9" id="KW-1185">Reference proteome</keyword>
<keyword evidence="3" id="KW-0479">Metal-binding</keyword>
<dbReference type="GO" id="GO:0004022">
    <property type="term" value="F:alcohol dehydrogenase (NAD+) activity"/>
    <property type="evidence" value="ECO:0007669"/>
    <property type="project" value="TreeGrafter"/>
</dbReference>
<dbReference type="FunFam" id="3.40.50.720:FF:000039">
    <property type="entry name" value="Alcohol dehydrogenase AdhP"/>
    <property type="match status" value="1"/>
</dbReference>
<comment type="caution">
    <text evidence="8">The sequence shown here is derived from an EMBL/GenBank/DDBJ whole genome shotgun (WGS) entry which is preliminary data.</text>
</comment>
<name>A0A4U0X3R3_9PEZI</name>
<protein>
    <recommendedName>
        <fullName evidence="7">Enoyl reductase (ER) domain-containing protein</fullName>
    </recommendedName>
</protein>
<feature type="domain" description="Enoyl reductase (ER)" evidence="7">
    <location>
        <begin position="11"/>
        <end position="360"/>
    </location>
</feature>
<keyword evidence="6" id="KW-0520">NAD</keyword>
<dbReference type="Gene3D" id="3.40.50.720">
    <property type="entry name" value="NAD(P)-binding Rossmann-like Domain"/>
    <property type="match status" value="1"/>
</dbReference>
<comment type="cofactor">
    <cofactor evidence="1">
        <name>Zn(2+)</name>
        <dbReference type="ChEBI" id="CHEBI:29105"/>
    </cofactor>
</comment>
<dbReference type="GO" id="GO:0005737">
    <property type="term" value="C:cytoplasm"/>
    <property type="evidence" value="ECO:0007669"/>
    <property type="project" value="TreeGrafter"/>
</dbReference>
<proteinExistence type="inferred from homology"/>
<evidence type="ECO:0000256" key="6">
    <source>
        <dbReference type="ARBA" id="ARBA00023027"/>
    </source>
</evidence>
<dbReference type="Pfam" id="PF00107">
    <property type="entry name" value="ADH_zinc_N"/>
    <property type="match status" value="1"/>
</dbReference>
<evidence type="ECO:0000256" key="3">
    <source>
        <dbReference type="ARBA" id="ARBA00022723"/>
    </source>
</evidence>
<evidence type="ECO:0000313" key="8">
    <source>
        <dbReference type="EMBL" id="TKA69758.1"/>
    </source>
</evidence>
<dbReference type="InterPro" id="IPR013149">
    <property type="entry name" value="ADH-like_C"/>
</dbReference>
<dbReference type="Pfam" id="PF08240">
    <property type="entry name" value="ADH_N"/>
    <property type="match status" value="1"/>
</dbReference>
<dbReference type="GO" id="GO:0046872">
    <property type="term" value="F:metal ion binding"/>
    <property type="evidence" value="ECO:0007669"/>
    <property type="project" value="UniProtKB-KW"/>
</dbReference>
<evidence type="ECO:0000259" key="7">
    <source>
        <dbReference type="SMART" id="SM00829"/>
    </source>
</evidence>
<dbReference type="AlphaFoldDB" id="A0A4U0X3R3"/>
<evidence type="ECO:0000256" key="2">
    <source>
        <dbReference type="ARBA" id="ARBA00008072"/>
    </source>
</evidence>
<dbReference type="InterPro" id="IPR036291">
    <property type="entry name" value="NAD(P)-bd_dom_sf"/>
</dbReference>
<evidence type="ECO:0000256" key="1">
    <source>
        <dbReference type="ARBA" id="ARBA00001947"/>
    </source>
</evidence>
<evidence type="ECO:0000256" key="5">
    <source>
        <dbReference type="ARBA" id="ARBA00023002"/>
    </source>
</evidence>
<dbReference type="SUPFAM" id="SSF51735">
    <property type="entry name" value="NAD(P)-binding Rossmann-fold domains"/>
    <property type="match status" value="1"/>
</dbReference>
<dbReference type="InterPro" id="IPR020843">
    <property type="entry name" value="ER"/>
</dbReference>
<dbReference type="STRING" id="329884.A0A4U0X3R3"/>
<keyword evidence="5" id="KW-0560">Oxidoreductase</keyword>
<evidence type="ECO:0000256" key="4">
    <source>
        <dbReference type="ARBA" id="ARBA00022833"/>
    </source>
</evidence>
<dbReference type="OrthoDB" id="256333at2759"/>
<dbReference type="SUPFAM" id="SSF50129">
    <property type="entry name" value="GroES-like"/>
    <property type="match status" value="1"/>
</dbReference>